<gene>
    <name evidence="1" type="ORF">IV49_GL000532</name>
</gene>
<dbReference type="EMBL" id="JQBL01000017">
    <property type="protein sequence ID" value="KRN49926.1"/>
    <property type="molecule type" value="Genomic_DNA"/>
</dbReference>
<evidence type="ECO:0000313" key="2">
    <source>
        <dbReference type="Proteomes" id="UP000051841"/>
    </source>
</evidence>
<accession>A0A0R2HEE6</accession>
<proteinExistence type="predicted"/>
<name>A0A0R2HEE6_9FIRM</name>
<comment type="caution">
    <text evidence="1">The sequence shown here is derived from an EMBL/GenBank/DDBJ whole genome shotgun (WGS) entry which is preliminary data.</text>
</comment>
<sequence>MGENVYLIFEESYQDYGHHLKSPVQFFTEDHDACREMDHLLLSNLKDALSYSSLVEFHKKSLFHIIEKLYHSSDEESGKYNYMLGDEKLVVTFTCNCIEIFLYKEMGSDYMHRIQLKRIYKHIIDTKPYMLLCAGVNDREFAAFDILFFSSFYEASSFMHCHYHDNLDLLKKELVSSRKMIEDIEKEIDQTILQGQEVISSYNIEDKLLMCFMDETQCYMDLSKNNENCIYTMEIMQLPH</sequence>
<dbReference type="PATRIC" id="fig|1410657.5.peg.558"/>
<dbReference type="RefSeq" id="WP_031589348.1">
    <property type="nucleotide sequence ID" value="NZ_JNKN01000017.1"/>
</dbReference>
<keyword evidence="2" id="KW-1185">Reference proteome</keyword>
<evidence type="ECO:0000313" key="1">
    <source>
        <dbReference type="EMBL" id="KRN49926.1"/>
    </source>
</evidence>
<protein>
    <submittedName>
        <fullName evidence="1">Uncharacterized protein</fullName>
    </submittedName>
</protein>
<dbReference type="AlphaFoldDB" id="A0A0R2HEE6"/>
<dbReference type="Proteomes" id="UP000051841">
    <property type="component" value="Unassembled WGS sequence"/>
</dbReference>
<organism evidence="1 2">
    <name type="scientific">Kandleria vitulina DSM 20405</name>
    <dbReference type="NCBI Taxonomy" id="1410657"/>
    <lineage>
        <taxon>Bacteria</taxon>
        <taxon>Bacillati</taxon>
        <taxon>Bacillota</taxon>
        <taxon>Erysipelotrichia</taxon>
        <taxon>Erysipelotrichales</taxon>
        <taxon>Coprobacillaceae</taxon>
        <taxon>Kandleria</taxon>
    </lineage>
</organism>
<reference evidence="1 2" key="1">
    <citation type="journal article" date="2015" name="Genome Announc.">
        <title>Expanding the biotechnology potential of lactobacilli through comparative genomics of 213 strains and associated genera.</title>
        <authorList>
            <person name="Sun Z."/>
            <person name="Harris H.M."/>
            <person name="McCann A."/>
            <person name="Guo C."/>
            <person name="Argimon S."/>
            <person name="Zhang W."/>
            <person name="Yang X."/>
            <person name="Jeffery I.B."/>
            <person name="Cooney J.C."/>
            <person name="Kagawa T.F."/>
            <person name="Liu W."/>
            <person name="Song Y."/>
            <person name="Salvetti E."/>
            <person name="Wrobel A."/>
            <person name="Rasinkangas P."/>
            <person name="Parkhill J."/>
            <person name="Rea M.C."/>
            <person name="O'Sullivan O."/>
            <person name="Ritari J."/>
            <person name="Douillard F.P."/>
            <person name="Paul Ross R."/>
            <person name="Yang R."/>
            <person name="Briner A.E."/>
            <person name="Felis G.E."/>
            <person name="de Vos W.M."/>
            <person name="Barrangou R."/>
            <person name="Klaenhammer T.R."/>
            <person name="Caufield P.W."/>
            <person name="Cui Y."/>
            <person name="Zhang H."/>
            <person name="O'Toole P.W."/>
        </authorList>
    </citation>
    <scope>NUCLEOTIDE SEQUENCE [LARGE SCALE GENOMIC DNA]</scope>
    <source>
        <strain evidence="1 2">DSM 20405</strain>
    </source>
</reference>